<feature type="domain" description="Glycoside hydrolase family 5" evidence="4">
    <location>
        <begin position="282"/>
        <end position="568"/>
    </location>
</feature>
<dbReference type="PANTHER" id="PTHR31308:SF3">
    <property type="entry name" value="ENDOGLYCOCERAMIDASE"/>
    <property type="match status" value="1"/>
</dbReference>
<dbReference type="Pfam" id="PF18564">
    <property type="entry name" value="Glyco_hydro_5_C"/>
    <property type="match status" value="1"/>
</dbReference>
<proteinExistence type="inferred from homology"/>
<dbReference type="InterPro" id="IPR017853">
    <property type="entry name" value="GH"/>
</dbReference>
<accession>A0A375YWK8</accession>
<gene>
    <name evidence="6" type="ORF">MSP7336_01323</name>
</gene>
<sequence>MARHRSIKGIRQAGRAVGVATAAGAFLAFGTAPLATAPSARADVVDDVIDQALAPFIDAATSSIAWDSLLSSAAWQAFLDPAHWDEVFAEASVVPAASDLPTDWTGWFDQNIYAPIHTGIEEWIQSDIGKQITDAINAPFTLLTGRGLIGAGRTAVAAGTEQPGAVTTIAAGTTGGAGGDGGDGTGLFGSGGDGGAAGDSSTSVGEHALPALGGAGGNGGMLGTHGAVGQFGTLNGVPPSDGPGISTSGSWFVDSDGRVVILHGFNEVYKVAPFEPSAGGFSDDDAAFLAANGFNAVRVGVIWAGVEPEPGVIDYDYLASIENTVQTLANHGIVSILDFHQDSYSSVFAGEGAPEWATETGALPNPIFGFPIDYALNPAENHAWDALWSNADASDGVGLQNHYAQMAEAVAGYFKDNPAVAGYEIMNEPWPGSQALSTVFGSAFFDAQQLTPFYDQVSSAIRAVDSNTPVLYEPNTLFNEGIPAHLGTVDASNAVFAFHDYCTPPLNTAELCPMWNDLIMDNVAAYVQPRGIPGMITEFGSGDGPIAIASAMRAADENHYGWLQWAYNGVPNITGTSPGNALVIDPSKPPTGDNLDMVRLDVSSAPYPQAIAGTPDNWSFDPDSQTFTLSYSTDMVGGDGSFGAGAQTEISVPPIQYPDGYQVAVTGGHVVSGPDAPVLVIASDAGASSVTVTVTPASG</sequence>
<evidence type="ECO:0000256" key="3">
    <source>
        <dbReference type="ARBA" id="ARBA00023295"/>
    </source>
</evidence>
<dbReference type="InterPro" id="IPR013780">
    <property type="entry name" value="Glyco_hydro_b"/>
</dbReference>
<keyword evidence="2" id="KW-0378">Hydrolase</keyword>
<comment type="similarity">
    <text evidence="1">Belongs to the glycosyl hydrolase 5 (cellulase A) family.</text>
</comment>
<evidence type="ECO:0000259" key="5">
    <source>
        <dbReference type="Pfam" id="PF18564"/>
    </source>
</evidence>
<dbReference type="InterPro" id="IPR052066">
    <property type="entry name" value="Glycosphingolipid_Hydrolases"/>
</dbReference>
<dbReference type="InterPro" id="IPR001547">
    <property type="entry name" value="Glyco_hydro_5"/>
</dbReference>
<protein>
    <submittedName>
        <fullName evidence="6">Endoglycoceramidase [Nocardioides sp. JS614]</fullName>
    </submittedName>
</protein>
<evidence type="ECO:0000256" key="1">
    <source>
        <dbReference type="ARBA" id="ARBA00005641"/>
    </source>
</evidence>
<evidence type="ECO:0000313" key="6">
    <source>
        <dbReference type="EMBL" id="SRX93090.1"/>
    </source>
</evidence>
<dbReference type="GO" id="GO:0016042">
    <property type="term" value="P:lipid catabolic process"/>
    <property type="evidence" value="ECO:0007669"/>
    <property type="project" value="UniProtKB-ARBA"/>
</dbReference>
<name>A0A375YWK8_MYCSH</name>
<feature type="domain" description="Glycoside hydrolase family 5 C-terminal" evidence="5">
    <location>
        <begin position="606"/>
        <end position="694"/>
    </location>
</feature>
<dbReference type="InterPro" id="IPR041036">
    <property type="entry name" value="GH5_C"/>
</dbReference>
<keyword evidence="3" id="KW-0326">Glycosidase</keyword>
<keyword evidence="7" id="KW-1185">Reference proteome</keyword>
<dbReference type="GO" id="GO:1901136">
    <property type="term" value="P:carbohydrate derivative catabolic process"/>
    <property type="evidence" value="ECO:0007669"/>
    <property type="project" value="UniProtKB-ARBA"/>
</dbReference>
<dbReference type="STRING" id="29313.BHQ16_16565"/>
<dbReference type="SUPFAM" id="SSF51445">
    <property type="entry name" value="(Trans)glycosidases"/>
    <property type="match status" value="1"/>
</dbReference>
<dbReference type="Gene3D" id="3.20.20.80">
    <property type="entry name" value="Glycosidases"/>
    <property type="match status" value="1"/>
</dbReference>
<dbReference type="RefSeq" id="WP_113963333.1">
    <property type="nucleotide sequence ID" value="NZ_UEGW01000001.1"/>
</dbReference>
<evidence type="ECO:0000313" key="7">
    <source>
        <dbReference type="Proteomes" id="UP000252015"/>
    </source>
</evidence>
<dbReference type="Proteomes" id="UP000252015">
    <property type="component" value="Unassembled WGS sequence"/>
</dbReference>
<dbReference type="GO" id="GO:0004553">
    <property type="term" value="F:hydrolase activity, hydrolyzing O-glycosyl compounds"/>
    <property type="evidence" value="ECO:0007669"/>
    <property type="project" value="InterPro"/>
</dbReference>
<reference evidence="6 7" key="1">
    <citation type="submission" date="2018-05" db="EMBL/GenBank/DDBJ databases">
        <authorList>
            <consortium name="IHU Genomes"/>
        </authorList>
    </citation>
    <scope>NUCLEOTIDE SEQUENCE [LARGE SCALE GENOMIC DNA]</scope>
    <source>
        <strain evidence="6 7">P7336</strain>
    </source>
</reference>
<dbReference type="Pfam" id="PF00150">
    <property type="entry name" value="Cellulase"/>
    <property type="match status" value="1"/>
</dbReference>
<dbReference type="PANTHER" id="PTHR31308">
    <property type="match status" value="1"/>
</dbReference>
<evidence type="ECO:0000259" key="4">
    <source>
        <dbReference type="Pfam" id="PF00150"/>
    </source>
</evidence>
<dbReference type="Gene3D" id="2.60.40.1180">
    <property type="entry name" value="Golgi alpha-mannosidase II"/>
    <property type="match status" value="1"/>
</dbReference>
<evidence type="ECO:0000256" key="2">
    <source>
        <dbReference type="ARBA" id="ARBA00022801"/>
    </source>
</evidence>
<dbReference type="EMBL" id="UEGW01000001">
    <property type="protein sequence ID" value="SRX93090.1"/>
    <property type="molecule type" value="Genomic_DNA"/>
</dbReference>
<organism evidence="6 7">
    <name type="scientific">Mycobacterium shimoidei</name>
    <dbReference type="NCBI Taxonomy" id="29313"/>
    <lineage>
        <taxon>Bacteria</taxon>
        <taxon>Bacillati</taxon>
        <taxon>Actinomycetota</taxon>
        <taxon>Actinomycetes</taxon>
        <taxon>Mycobacteriales</taxon>
        <taxon>Mycobacteriaceae</taxon>
        <taxon>Mycobacterium</taxon>
    </lineage>
</organism>
<dbReference type="AlphaFoldDB" id="A0A375YWK8"/>
<dbReference type="GO" id="GO:0000272">
    <property type="term" value="P:polysaccharide catabolic process"/>
    <property type="evidence" value="ECO:0007669"/>
    <property type="project" value="InterPro"/>
</dbReference>